<organism evidence="10 11">
    <name type="scientific">Malurus cyaneus samueli</name>
    <dbReference type="NCBI Taxonomy" id="2593467"/>
    <lineage>
        <taxon>Eukaryota</taxon>
        <taxon>Metazoa</taxon>
        <taxon>Chordata</taxon>
        <taxon>Craniata</taxon>
        <taxon>Vertebrata</taxon>
        <taxon>Euteleostomi</taxon>
        <taxon>Archelosauria</taxon>
        <taxon>Archosauria</taxon>
        <taxon>Dinosauria</taxon>
        <taxon>Saurischia</taxon>
        <taxon>Theropoda</taxon>
        <taxon>Coelurosauria</taxon>
        <taxon>Aves</taxon>
        <taxon>Neognathae</taxon>
        <taxon>Neoaves</taxon>
        <taxon>Telluraves</taxon>
        <taxon>Australaves</taxon>
        <taxon>Passeriformes</taxon>
        <taxon>Meliphagoidea</taxon>
        <taxon>Maluridae</taxon>
        <taxon>Malurus</taxon>
    </lineage>
</organism>
<dbReference type="Gene3D" id="4.10.60.10">
    <property type="entry name" value="Zinc finger, CCHC-type"/>
    <property type="match status" value="1"/>
</dbReference>
<feature type="domain" description="CSD" evidence="9">
    <location>
        <begin position="30"/>
        <end position="102"/>
    </location>
</feature>
<dbReference type="Pfam" id="PF00313">
    <property type="entry name" value="CSD"/>
    <property type="match status" value="1"/>
</dbReference>
<dbReference type="SUPFAM" id="SSF50249">
    <property type="entry name" value="Nucleic acid-binding proteins"/>
    <property type="match status" value="1"/>
</dbReference>
<dbReference type="SMART" id="SM00357">
    <property type="entry name" value="CSP"/>
    <property type="match status" value="1"/>
</dbReference>
<dbReference type="PROSITE" id="PS51857">
    <property type="entry name" value="CSD_2"/>
    <property type="match status" value="1"/>
</dbReference>
<dbReference type="PRINTS" id="PR00050">
    <property type="entry name" value="COLDSHOCK"/>
</dbReference>
<protein>
    <recommendedName>
        <fullName evidence="9">CSD domain-containing protein</fullName>
    </recommendedName>
</protein>
<dbReference type="CDD" id="cd04458">
    <property type="entry name" value="CSP_CDS"/>
    <property type="match status" value="1"/>
</dbReference>
<reference evidence="10" key="2">
    <citation type="submission" date="2025-09" db="UniProtKB">
        <authorList>
            <consortium name="Ensembl"/>
        </authorList>
    </citation>
    <scope>IDENTIFICATION</scope>
</reference>
<keyword evidence="7" id="KW-0539">Nucleus</keyword>
<dbReference type="InterPro" id="IPR012340">
    <property type="entry name" value="NA-bd_OB-fold"/>
</dbReference>
<keyword evidence="5" id="KW-0862">Zinc</keyword>
<dbReference type="InterPro" id="IPR051373">
    <property type="entry name" value="Lin-28_RNA-binding"/>
</dbReference>
<evidence type="ECO:0000313" key="11">
    <source>
        <dbReference type="Proteomes" id="UP000694560"/>
    </source>
</evidence>
<reference evidence="10" key="1">
    <citation type="submission" date="2025-08" db="UniProtKB">
        <authorList>
            <consortium name="Ensembl"/>
        </authorList>
    </citation>
    <scope>IDENTIFICATION</scope>
</reference>
<keyword evidence="2" id="KW-0479">Metal-binding</keyword>
<dbReference type="GO" id="GO:0008270">
    <property type="term" value="F:zinc ion binding"/>
    <property type="evidence" value="ECO:0007669"/>
    <property type="project" value="UniProtKB-KW"/>
</dbReference>
<name>A0A8C5T479_9PASS</name>
<evidence type="ECO:0000256" key="6">
    <source>
        <dbReference type="ARBA" id="ARBA00022884"/>
    </source>
</evidence>
<dbReference type="Gene3D" id="2.40.50.140">
    <property type="entry name" value="Nucleic acid-binding proteins"/>
    <property type="match status" value="1"/>
</dbReference>
<evidence type="ECO:0000256" key="3">
    <source>
        <dbReference type="ARBA" id="ARBA00022737"/>
    </source>
</evidence>
<dbReference type="PANTHER" id="PTHR46109">
    <property type="entry name" value="PROTEIN LIN-28"/>
    <property type="match status" value="1"/>
</dbReference>
<proteinExistence type="predicted"/>
<evidence type="ECO:0000256" key="1">
    <source>
        <dbReference type="ARBA" id="ARBA00004123"/>
    </source>
</evidence>
<evidence type="ECO:0000256" key="4">
    <source>
        <dbReference type="ARBA" id="ARBA00022771"/>
    </source>
</evidence>
<keyword evidence="3" id="KW-0677">Repeat</keyword>
<evidence type="ECO:0000256" key="8">
    <source>
        <dbReference type="SAM" id="MobiDB-lite"/>
    </source>
</evidence>
<dbReference type="GO" id="GO:0003729">
    <property type="term" value="F:mRNA binding"/>
    <property type="evidence" value="ECO:0007669"/>
    <property type="project" value="TreeGrafter"/>
</dbReference>
<dbReference type="GO" id="GO:0005634">
    <property type="term" value="C:nucleus"/>
    <property type="evidence" value="ECO:0007669"/>
    <property type="project" value="UniProtKB-SubCell"/>
</dbReference>
<evidence type="ECO:0000256" key="7">
    <source>
        <dbReference type="ARBA" id="ARBA00023242"/>
    </source>
</evidence>
<dbReference type="OrthoDB" id="422005at2759"/>
<dbReference type="InterPro" id="IPR011129">
    <property type="entry name" value="CSD"/>
</dbReference>
<accession>A0A8C5T479</accession>
<evidence type="ECO:0000256" key="5">
    <source>
        <dbReference type="ARBA" id="ARBA00022833"/>
    </source>
</evidence>
<dbReference type="Pfam" id="PF21890">
    <property type="entry name" value="Lin-28A-like_zf-CCHC_2"/>
    <property type="match status" value="1"/>
</dbReference>
<keyword evidence="6" id="KW-0694">RNA-binding</keyword>
<dbReference type="AlphaFoldDB" id="A0A8C5T479"/>
<dbReference type="GO" id="GO:0031054">
    <property type="term" value="P:pre-miRNA processing"/>
    <property type="evidence" value="ECO:0007669"/>
    <property type="project" value="TreeGrafter"/>
</dbReference>
<dbReference type="Ensembl" id="ENSMCST00000002595.1">
    <property type="protein sequence ID" value="ENSMCSP00000002537.1"/>
    <property type="gene ID" value="ENSMCSG00000001852.1"/>
</dbReference>
<evidence type="ECO:0000259" key="9">
    <source>
        <dbReference type="PROSITE" id="PS51857"/>
    </source>
</evidence>
<keyword evidence="11" id="KW-1185">Reference proteome</keyword>
<dbReference type="Proteomes" id="UP000694560">
    <property type="component" value="Unplaced"/>
</dbReference>
<sequence>LGPKTNRKFTRWTLRSEEGEESQERVPPSAGSGICKWFNVHMGFGFLSMIAKGSVALLSPLDVFVHQRKLHMEGFCSLKEGEAVEFIFKESSNGLESIQVTGPRGIFCISRERRPKGKSLQKRRSKGDCCYNCSRLHHQAKECNISHMVTNCPARAQQSPSSQGKPAYSQEEEDIHSLAFLPETWE</sequence>
<keyword evidence="4" id="KW-0863">Zinc-finger</keyword>
<dbReference type="GO" id="GO:0005737">
    <property type="term" value="C:cytoplasm"/>
    <property type="evidence" value="ECO:0007669"/>
    <property type="project" value="TreeGrafter"/>
</dbReference>
<dbReference type="PANTHER" id="PTHR46109:SF2">
    <property type="entry name" value="PROTEIN LIN-28 HOMOLOG A"/>
    <property type="match status" value="1"/>
</dbReference>
<dbReference type="InterPro" id="IPR002059">
    <property type="entry name" value="CSP_DNA-bd"/>
</dbReference>
<dbReference type="FunFam" id="2.40.50.140:FF:000087">
    <property type="entry name" value="Protein lin-28 homolog B"/>
    <property type="match status" value="1"/>
</dbReference>
<evidence type="ECO:0000313" key="10">
    <source>
        <dbReference type="Ensembl" id="ENSMCSP00000002537.1"/>
    </source>
</evidence>
<comment type="subcellular location">
    <subcellularLocation>
        <location evidence="1">Nucleus</location>
    </subcellularLocation>
</comment>
<dbReference type="InterPro" id="IPR054081">
    <property type="entry name" value="Lin-28A-like_Znf-CCHC_2"/>
</dbReference>
<feature type="region of interest" description="Disordered" evidence="8">
    <location>
        <begin position="154"/>
        <end position="174"/>
    </location>
</feature>
<evidence type="ECO:0000256" key="2">
    <source>
        <dbReference type="ARBA" id="ARBA00022723"/>
    </source>
</evidence>